<accession>W1IPT5</accession>
<dbReference type="Proteomes" id="UP000019197">
    <property type="component" value="Unassembled WGS sequence"/>
</dbReference>
<proteinExistence type="predicted"/>
<protein>
    <submittedName>
        <fullName evidence="2">Uncharacterized protein</fullName>
    </submittedName>
</protein>
<evidence type="ECO:0000313" key="2">
    <source>
        <dbReference type="EMBL" id="CDL79848.1"/>
    </source>
</evidence>
<evidence type="ECO:0000313" key="3">
    <source>
        <dbReference type="Proteomes" id="UP000019197"/>
    </source>
</evidence>
<reference evidence="2 3" key="1">
    <citation type="submission" date="2013-11" db="EMBL/GenBank/DDBJ databases">
        <title>Draft genome sequence and annotation of the entomopathogenic bacterium, Xenorhabdus cabanillasi strain JM26.</title>
        <authorList>
            <person name="Gualtieri M."/>
            <person name="Ogier J.C."/>
            <person name="Pages S."/>
            <person name="Givaudan A."/>
            <person name="Gaudriault S."/>
        </authorList>
    </citation>
    <scope>NUCLEOTIDE SEQUENCE [LARGE SCALE GENOMIC DNA]</scope>
    <source>
        <strain evidence="2 3">JM26</strain>
    </source>
</reference>
<comment type="caution">
    <text evidence="2">The sequence shown here is derived from an EMBL/GenBank/DDBJ whole genome shotgun (WGS) entry which is preliminary data.</text>
</comment>
<dbReference type="EMBL" id="CBXE010000030">
    <property type="protein sequence ID" value="CDL79848.1"/>
    <property type="molecule type" value="Genomic_DNA"/>
</dbReference>
<sequence>MPEYPVVRRTNTQIQEFVARRMGGGHRSISQPSRRNGKAWQE</sequence>
<organism evidence="2 3">
    <name type="scientific">Xenorhabdus cabanillasii JM26</name>
    <dbReference type="NCBI Taxonomy" id="1427517"/>
    <lineage>
        <taxon>Bacteria</taxon>
        <taxon>Pseudomonadati</taxon>
        <taxon>Pseudomonadota</taxon>
        <taxon>Gammaproteobacteria</taxon>
        <taxon>Enterobacterales</taxon>
        <taxon>Morganellaceae</taxon>
        <taxon>Xenorhabdus</taxon>
    </lineage>
</organism>
<evidence type="ECO:0000256" key="1">
    <source>
        <dbReference type="SAM" id="MobiDB-lite"/>
    </source>
</evidence>
<dbReference type="AlphaFoldDB" id="W1IPT5"/>
<feature type="region of interest" description="Disordered" evidence="1">
    <location>
        <begin position="19"/>
        <end position="42"/>
    </location>
</feature>
<gene>
    <name evidence="2" type="ORF">XCR1_1250025</name>
</gene>
<name>W1IPT5_9GAMM</name>